<dbReference type="PANTHER" id="PTHR42852">
    <property type="entry name" value="THIOL:DISULFIDE INTERCHANGE PROTEIN DSBE"/>
    <property type="match status" value="1"/>
</dbReference>
<name>A0AAV5ASJ5_9FLAO</name>
<organism evidence="2 4">
    <name type="scientific">Capnocytophaga catalasegens</name>
    <dbReference type="NCBI Taxonomy" id="1004260"/>
    <lineage>
        <taxon>Bacteria</taxon>
        <taxon>Pseudomonadati</taxon>
        <taxon>Bacteroidota</taxon>
        <taxon>Flavobacteriia</taxon>
        <taxon>Flavobacteriales</taxon>
        <taxon>Flavobacteriaceae</taxon>
        <taxon>Capnocytophaga</taxon>
    </lineage>
</organism>
<dbReference type="Gene3D" id="3.40.30.10">
    <property type="entry name" value="Glutaredoxin"/>
    <property type="match status" value="1"/>
</dbReference>
<dbReference type="CDD" id="cd02966">
    <property type="entry name" value="TlpA_like_family"/>
    <property type="match status" value="1"/>
</dbReference>
<keyword evidence="5" id="KW-1185">Reference proteome</keyword>
<dbReference type="EMBL" id="BQKB01000003">
    <property type="protein sequence ID" value="GJM51742.1"/>
    <property type="molecule type" value="Genomic_DNA"/>
</dbReference>
<dbReference type="SUPFAM" id="SSF52833">
    <property type="entry name" value="Thioredoxin-like"/>
    <property type="match status" value="1"/>
</dbReference>
<evidence type="ECO:0000259" key="1">
    <source>
        <dbReference type="PROSITE" id="PS51352"/>
    </source>
</evidence>
<dbReference type="Proteomes" id="UP001207736">
    <property type="component" value="Unassembled WGS sequence"/>
</dbReference>
<dbReference type="EMBL" id="BQKA01000010">
    <property type="protein sequence ID" value="GJM49549.1"/>
    <property type="molecule type" value="Genomic_DNA"/>
</dbReference>
<evidence type="ECO:0000313" key="3">
    <source>
        <dbReference type="EMBL" id="GJM51742.1"/>
    </source>
</evidence>
<evidence type="ECO:0000313" key="5">
    <source>
        <dbReference type="Proteomes" id="UP001208692"/>
    </source>
</evidence>
<dbReference type="InterPro" id="IPR050553">
    <property type="entry name" value="Thioredoxin_ResA/DsbE_sf"/>
</dbReference>
<dbReference type="AlphaFoldDB" id="A0AAV5ASJ5"/>
<dbReference type="PANTHER" id="PTHR42852:SF13">
    <property type="entry name" value="PROTEIN DIPZ"/>
    <property type="match status" value="1"/>
</dbReference>
<dbReference type="InterPro" id="IPR013766">
    <property type="entry name" value="Thioredoxin_domain"/>
</dbReference>
<evidence type="ECO:0000313" key="4">
    <source>
        <dbReference type="Proteomes" id="UP001207736"/>
    </source>
</evidence>
<proteinExistence type="predicted"/>
<accession>A0AAV5ASJ5</accession>
<sequence length="343" mass="40080">MQYSQLASPDDKQLFLIDFWATWCAPCITVSEYLNVVQAKYAKELYVLSLSEENPEIVEKFLKRHKTKLAVSLDYDNQNFKQYNIRALPSGVLLNAEGKIIWRGNPADLKDRQIDQFLRQNQRKVPIYNFLQYKSYETETIQSIEIEGDYKLNEITYNPQTLPIVEQLNDQLTSVKGSLQQILAYLLDTGQQQVQVRKPLNQSYQLIINQQADKNEIVSAIKKQLGLKSEQTQKTDEILEVTLVSYDLLWDKKQINWGTPNAKFLVDDNQITADNMSIREILALISELHNIPIQLMNQNQYINSYPYDWQVHYRFKDLLISNLNDYGFKTNLQKGSFPIYIFN</sequence>
<reference evidence="2 5" key="1">
    <citation type="submission" date="2021-11" db="EMBL/GenBank/DDBJ databases">
        <title>Draft genome sequence of Capnocytophaga sp. strain KC07075 isolated from cat oral cavity.</title>
        <authorList>
            <person name="Suzuki M."/>
            <person name="Imaoka K."/>
            <person name="Kimura M."/>
            <person name="Morikawa S."/>
            <person name="Maeda K."/>
        </authorList>
    </citation>
    <scope>NUCLEOTIDE SEQUENCE</scope>
    <source>
        <strain evidence="2">KC07075</strain>
        <strain evidence="3 5">KC07079</strain>
    </source>
</reference>
<dbReference type="GO" id="GO:0016491">
    <property type="term" value="F:oxidoreductase activity"/>
    <property type="evidence" value="ECO:0007669"/>
    <property type="project" value="InterPro"/>
</dbReference>
<feature type="domain" description="Thioredoxin" evidence="1">
    <location>
        <begin position="1"/>
        <end position="123"/>
    </location>
</feature>
<dbReference type="InterPro" id="IPR036249">
    <property type="entry name" value="Thioredoxin-like_sf"/>
</dbReference>
<dbReference type="InterPro" id="IPR013740">
    <property type="entry name" value="Redoxin"/>
</dbReference>
<dbReference type="Proteomes" id="UP001208692">
    <property type="component" value="Unassembled WGS sequence"/>
</dbReference>
<evidence type="ECO:0000313" key="2">
    <source>
        <dbReference type="EMBL" id="GJM49549.1"/>
    </source>
</evidence>
<gene>
    <name evidence="2" type="ORF">RCZ15_05240</name>
    <name evidence="3" type="ORF">RCZ16_00600</name>
</gene>
<protein>
    <recommendedName>
        <fullName evidence="1">Thioredoxin domain-containing protein</fullName>
    </recommendedName>
</protein>
<dbReference type="PROSITE" id="PS51352">
    <property type="entry name" value="THIOREDOXIN_2"/>
    <property type="match status" value="1"/>
</dbReference>
<comment type="caution">
    <text evidence="2">The sequence shown here is derived from an EMBL/GenBank/DDBJ whole genome shotgun (WGS) entry which is preliminary data.</text>
</comment>
<dbReference type="Pfam" id="PF08534">
    <property type="entry name" value="Redoxin"/>
    <property type="match status" value="1"/>
</dbReference>